<keyword evidence="12" id="KW-1185">Reference proteome</keyword>
<comment type="similarity">
    <text evidence="2">Belongs to the YkuD family.</text>
</comment>
<keyword evidence="6 7" id="KW-0961">Cell wall biogenesis/degradation</keyword>
<dbReference type="InterPro" id="IPR045380">
    <property type="entry name" value="LD_TPept_scaffold_dom"/>
</dbReference>
<dbReference type="SUPFAM" id="SSF141523">
    <property type="entry name" value="L,D-transpeptidase catalytic domain-like"/>
    <property type="match status" value="1"/>
</dbReference>
<evidence type="ECO:0000256" key="3">
    <source>
        <dbReference type="ARBA" id="ARBA00022679"/>
    </source>
</evidence>
<dbReference type="EMBL" id="JBHUER010000005">
    <property type="protein sequence ID" value="MFD1703156.1"/>
    <property type="molecule type" value="Genomic_DNA"/>
</dbReference>
<dbReference type="InterPro" id="IPR002477">
    <property type="entry name" value="Peptidoglycan-bd-like"/>
</dbReference>
<dbReference type="InterPro" id="IPR036365">
    <property type="entry name" value="PGBD-like_sf"/>
</dbReference>
<dbReference type="Pfam" id="PF20142">
    <property type="entry name" value="Scaffold"/>
    <property type="match status" value="1"/>
</dbReference>
<dbReference type="CDD" id="cd16913">
    <property type="entry name" value="YkuD_like"/>
    <property type="match status" value="1"/>
</dbReference>
<feature type="compositionally biased region" description="Polar residues" evidence="8">
    <location>
        <begin position="50"/>
        <end position="68"/>
    </location>
</feature>
<dbReference type="InterPro" id="IPR005490">
    <property type="entry name" value="LD_TPept_cat_dom"/>
</dbReference>
<dbReference type="SUPFAM" id="SSF47090">
    <property type="entry name" value="PGBD-like"/>
    <property type="match status" value="1"/>
</dbReference>
<keyword evidence="5 7" id="KW-0573">Peptidoglycan synthesis</keyword>
<dbReference type="InterPro" id="IPR038063">
    <property type="entry name" value="Transpep_catalytic_dom"/>
</dbReference>
<feature type="chain" id="PRO_5046873129" evidence="9">
    <location>
        <begin position="42"/>
        <end position="653"/>
    </location>
</feature>
<feature type="active site" description="Proton donor/acceptor" evidence="7">
    <location>
        <position position="498"/>
    </location>
</feature>
<evidence type="ECO:0000256" key="6">
    <source>
        <dbReference type="ARBA" id="ARBA00023316"/>
    </source>
</evidence>
<evidence type="ECO:0000256" key="1">
    <source>
        <dbReference type="ARBA" id="ARBA00004752"/>
    </source>
</evidence>
<comment type="pathway">
    <text evidence="1 7">Cell wall biogenesis; peptidoglycan biosynthesis.</text>
</comment>
<dbReference type="PROSITE" id="PS52029">
    <property type="entry name" value="LD_TPASE"/>
    <property type="match status" value="1"/>
</dbReference>
<evidence type="ECO:0000256" key="4">
    <source>
        <dbReference type="ARBA" id="ARBA00022960"/>
    </source>
</evidence>
<name>A0ABW4K6M5_9HYPH</name>
<evidence type="ECO:0000313" key="12">
    <source>
        <dbReference type="Proteomes" id="UP001597308"/>
    </source>
</evidence>
<feature type="compositionally biased region" description="Low complexity" evidence="8">
    <location>
        <begin position="607"/>
        <end position="622"/>
    </location>
</feature>
<dbReference type="Proteomes" id="UP001597308">
    <property type="component" value="Unassembled WGS sequence"/>
</dbReference>
<dbReference type="InterPro" id="IPR052905">
    <property type="entry name" value="LD-transpeptidase_YkuD-like"/>
</dbReference>
<evidence type="ECO:0000256" key="8">
    <source>
        <dbReference type="SAM" id="MobiDB-lite"/>
    </source>
</evidence>
<dbReference type="PANTHER" id="PTHR41533">
    <property type="entry name" value="L,D-TRANSPEPTIDASE HI_1667-RELATED"/>
    <property type="match status" value="1"/>
</dbReference>
<keyword evidence="3" id="KW-0808">Transferase</keyword>
<dbReference type="PANTHER" id="PTHR41533:SF2">
    <property type="entry name" value="BLR7131 PROTEIN"/>
    <property type="match status" value="1"/>
</dbReference>
<protein>
    <submittedName>
        <fullName evidence="11">Murein L,D-transpeptidase</fullName>
    </submittedName>
</protein>
<dbReference type="RefSeq" id="WP_378799109.1">
    <property type="nucleotide sequence ID" value="NZ_JBHUER010000005.1"/>
</dbReference>
<gene>
    <name evidence="11" type="ORF">ACFSCV_09075</name>
</gene>
<proteinExistence type="inferred from homology"/>
<feature type="signal peptide" evidence="9">
    <location>
        <begin position="1"/>
        <end position="41"/>
    </location>
</feature>
<evidence type="ECO:0000256" key="9">
    <source>
        <dbReference type="SAM" id="SignalP"/>
    </source>
</evidence>
<dbReference type="Gene3D" id="1.10.101.10">
    <property type="entry name" value="PGBD-like superfamily/PGBD"/>
    <property type="match status" value="1"/>
</dbReference>
<evidence type="ECO:0000313" key="11">
    <source>
        <dbReference type="EMBL" id="MFD1703156.1"/>
    </source>
</evidence>
<feature type="compositionally biased region" description="Low complexity" evidence="8">
    <location>
        <begin position="89"/>
        <end position="101"/>
    </location>
</feature>
<dbReference type="Gene3D" id="2.40.440.10">
    <property type="entry name" value="L,D-transpeptidase catalytic domain-like"/>
    <property type="match status" value="1"/>
</dbReference>
<organism evidence="11 12">
    <name type="scientific">Methylopila henanensis</name>
    <dbReference type="NCBI Taxonomy" id="873516"/>
    <lineage>
        <taxon>Bacteria</taxon>
        <taxon>Pseudomonadati</taxon>
        <taxon>Pseudomonadota</taxon>
        <taxon>Alphaproteobacteria</taxon>
        <taxon>Hyphomicrobiales</taxon>
        <taxon>Methylopilaceae</taxon>
        <taxon>Methylopila</taxon>
    </lineage>
</organism>
<evidence type="ECO:0000256" key="5">
    <source>
        <dbReference type="ARBA" id="ARBA00022984"/>
    </source>
</evidence>
<feature type="domain" description="L,D-TPase catalytic" evidence="10">
    <location>
        <begin position="376"/>
        <end position="544"/>
    </location>
</feature>
<evidence type="ECO:0000259" key="10">
    <source>
        <dbReference type="PROSITE" id="PS52029"/>
    </source>
</evidence>
<keyword evidence="4 7" id="KW-0133">Cell shape</keyword>
<feature type="compositionally biased region" description="Acidic residues" evidence="8">
    <location>
        <begin position="79"/>
        <end position="88"/>
    </location>
</feature>
<evidence type="ECO:0000256" key="2">
    <source>
        <dbReference type="ARBA" id="ARBA00005992"/>
    </source>
</evidence>
<feature type="active site" description="Nucleophile" evidence="7">
    <location>
        <position position="517"/>
    </location>
</feature>
<comment type="caution">
    <text evidence="11">The sequence shown here is derived from an EMBL/GenBank/DDBJ whole genome shotgun (WGS) entry which is preliminary data.</text>
</comment>
<sequence length="653" mass="69262">MTICVSSAPRRAAKSAAPARIWRAAALGASLTALMTSAALAQSAPVAATPETQQAATDSATPASTELPTGSVDAAAPAESDDASEAEDAAAAPATPAPVDSVHATDPLQAAVSALLATDGAGVSLKLPRADRQALVAFYAARNGSPAWIADGRFTPAAEAAIARIAQADADGLDAKRFNLPTQPSSNEPAVLARAEVALTAAALSYARQAWGGRVNPAVISRSIEVGTSPFDAGAALLSITASQDVAATLDGFNPPHPEFQGLRKLLAGERARLDEQRRHPLVAMGKTLRPGAEDDRVPSLRARFDLPEKAGDLVYDDALVAAVQAFQKNNKLGTDGIVGAQTVRALNAEARVDRTALILVNMERWRWMPRDLGAKHVFVDLADFHLHIVEDGRETYETRVIIGKPSNQTPMLSSAINLVVVNPYWNVPVSIAMNEMAGGSLRGYEVVDSRGRVVPTGAVDWQAVRAGKMRIRQEPGERNALGHIKFMFPNNHSVYLHDTPSRKLFGNDHRALSHGCVRVDRPLEFADALTGAQGLDGARLQKMIGGKERGLPLSQTIPVHLAYFTAVAGPDGALETRRDLYEQDDRIRAALAGEQIPALPPAQTIARAPRPAAKPASRPAPEQAQVVEQRAPQPQGFGSWLSRVFGDSRGRP</sequence>
<feature type="region of interest" description="Disordered" evidence="8">
    <location>
        <begin position="49"/>
        <end position="101"/>
    </location>
</feature>
<dbReference type="Pfam" id="PF01471">
    <property type="entry name" value="PG_binding_1"/>
    <property type="match status" value="1"/>
</dbReference>
<feature type="region of interest" description="Disordered" evidence="8">
    <location>
        <begin position="599"/>
        <end position="653"/>
    </location>
</feature>
<keyword evidence="9" id="KW-0732">Signal</keyword>
<accession>A0ABW4K6M5</accession>
<dbReference type="Pfam" id="PF03734">
    <property type="entry name" value="YkuD"/>
    <property type="match status" value="1"/>
</dbReference>
<evidence type="ECO:0000256" key="7">
    <source>
        <dbReference type="PROSITE-ProRule" id="PRU01373"/>
    </source>
</evidence>
<dbReference type="InterPro" id="IPR036366">
    <property type="entry name" value="PGBDSf"/>
</dbReference>
<reference evidence="12" key="1">
    <citation type="journal article" date="2019" name="Int. J. Syst. Evol. Microbiol.">
        <title>The Global Catalogue of Microorganisms (GCM) 10K type strain sequencing project: providing services to taxonomists for standard genome sequencing and annotation.</title>
        <authorList>
            <consortium name="The Broad Institute Genomics Platform"/>
            <consortium name="The Broad Institute Genome Sequencing Center for Infectious Disease"/>
            <person name="Wu L."/>
            <person name="Ma J."/>
        </authorList>
    </citation>
    <scope>NUCLEOTIDE SEQUENCE [LARGE SCALE GENOMIC DNA]</scope>
    <source>
        <strain evidence="12">KCTC 23707</strain>
    </source>
</reference>